<dbReference type="GO" id="GO:0008422">
    <property type="term" value="F:beta-glucosidase activity"/>
    <property type="evidence" value="ECO:0007669"/>
    <property type="project" value="TreeGrafter"/>
</dbReference>
<dbReference type="AlphaFoldDB" id="A0AAW0J6W0"/>
<evidence type="ECO:0000256" key="1">
    <source>
        <dbReference type="ARBA" id="ARBA00010838"/>
    </source>
</evidence>
<feature type="non-terminal residue" evidence="5">
    <location>
        <position position="1"/>
    </location>
</feature>
<accession>A0AAW0J6W0</accession>
<dbReference type="Gene3D" id="3.20.20.80">
    <property type="entry name" value="Glycosidases"/>
    <property type="match status" value="1"/>
</dbReference>
<dbReference type="Proteomes" id="UP000237347">
    <property type="component" value="Unassembled WGS sequence"/>
</dbReference>
<organism evidence="5 6">
    <name type="scientific">Quercus suber</name>
    <name type="common">Cork oak</name>
    <dbReference type="NCBI Taxonomy" id="58331"/>
    <lineage>
        <taxon>Eukaryota</taxon>
        <taxon>Viridiplantae</taxon>
        <taxon>Streptophyta</taxon>
        <taxon>Embryophyta</taxon>
        <taxon>Tracheophyta</taxon>
        <taxon>Spermatophyta</taxon>
        <taxon>Magnoliopsida</taxon>
        <taxon>eudicotyledons</taxon>
        <taxon>Gunneridae</taxon>
        <taxon>Pentapetalae</taxon>
        <taxon>rosids</taxon>
        <taxon>fabids</taxon>
        <taxon>Fagales</taxon>
        <taxon>Fagaceae</taxon>
        <taxon>Quercus</taxon>
    </lineage>
</organism>
<keyword evidence="6" id="KW-1185">Reference proteome</keyword>
<dbReference type="PANTHER" id="PTHR10353">
    <property type="entry name" value="GLYCOSYL HYDROLASE"/>
    <property type="match status" value="1"/>
</dbReference>
<dbReference type="EMBL" id="PKMF04000679">
    <property type="protein sequence ID" value="KAK7822101.1"/>
    <property type="molecule type" value="Genomic_DNA"/>
</dbReference>
<evidence type="ECO:0000256" key="4">
    <source>
        <dbReference type="RuleBase" id="RU003690"/>
    </source>
</evidence>
<name>A0AAW0J6W0_QUESU</name>
<keyword evidence="2" id="KW-0378">Hydrolase</keyword>
<gene>
    <name evidence="5" type="primary">RG_8</name>
    <name evidence="5" type="ORF">CFP56_037014</name>
</gene>
<dbReference type="Pfam" id="PF00232">
    <property type="entry name" value="Glyco_hydro_1"/>
    <property type="match status" value="1"/>
</dbReference>
<evidence type="ECO:0000256" key="2">
    <source>
        <dbReference type="ARBA" id="ARBA00022801"/>
    </source>
</evidence>
<comment type="caution">
    <text evidence="5">The sequence shown here is derived from an EMBL/GenBank/DDBJ whole genome shotgun (WGS) entry which is preliminary data.</text>
</comment>
<evidence type="ECO:0000313" key="6">
    <source>
        <dbReference type="Proteomes" id="UP000237347"/>
    </source>
</evidence>
<proteinExistence type="inferred from homology"/>
<keyword evidence="3" id="KW-0326">Glycosidase</keyword>
<reference evidence="5 6" key="1">
    <citation type="journal article" date="2018" name="Sci. Data">
        <title>The draft genome sequence of cork oak.</title>
        <authorList>
            <person name="Ramos A.M."/>
            <person name="Usie A."/>
            <person name="Barbosa P."/>
            <person name="Barros P.M."/>
            <person name="Capote T."/>
            <person name="Chaves I."/>
            <person name="Simoes F."/>
            <person name="Abreu I."/>
            <person name="Carrasquinho I."/>
            <person name="Faro C."/>
            <person name="Guimaraes J.B."/>
            <person name="Mendonca D."/>
            <person name="Nobrega F."/>
            <person name="Rodrigues L."/>
            <person name="Saibo N.J.M."/>
            <person name="Varela M.C."/>
            <person name="Egas C."/>
            <person name="Matos J."/>
            <person name="Miguel C.M."/>
            <person name="Oliveira M.M."/>
            <person name="Ricardo C.P."/>
            <person name="Goncalves S."/>
        </authorList>
    </citation>
    <scope>NUCLEOTIDE SEQUENCE [LARGE SCALE GENOMIC DNA]</scope>
    <source>
        <strain evidence="6">cv. HL8</strain>
    </source>
</reference>
<dbReference type="InterPro" id="IPR001360">
    <property type="entry name" value="Glyco_hydro_1"/>
</dbReference>
<protein>
    <submittedName>
        <fullName evidence="5">Raucaffricine-o-beta-d-glucosidase</fullName>
    </submittedName>
</protein>
<dbReference type="SUPFAM" id="SSF51445">
    <property type="entry name" value="(Trans)glycosidases"/>
    <property type="match status" value="1"/>
</dbReference>
<evidence type="ECO:0000313" key="5">
    <source>
        <dbReference type="EMBL" id="KAK7822101.1"/>
    </source>
</evidence>
<dbReference type="GO" id="GO:0005975">
    <property type="term" value="P:carbohydrate metabolic process"/>
    <property type="evidence" value="ECO:0007669"/>
    <property type="project" value="InterPro"/>
</dbReference>
<sequence length="100" mass="11418">KIKGGSNGDVAIDQYHHYKGDVRIMKKIGLDAYRFSISWSRVVPKGKLSRGVNKEGIKYYNKLINKLLARGLQPFVTLFHWDLPQALEDEYGGFLSLHIV</sequence>
<dbReference type="InterPro" id="IPR017853">
    <property type="entry name" value="GH"/>
</dbReference>
<evidence type="ECO:0000256" key="3">
    <source>
        <dbReference type="ARBA" id="ARBA00023295"/>
    </source>
</evidence>
<dbReference type="PANTHER" id="PTHR10353:SF137">
    <property type="entry name" value="MYROSINASE 3-RELATED"/>
    <property type="match status" value="1"/>
</dbReference>
<comment type="similarity">
    <text evidence="1 4">Belongs to the glycosyl hydrolase 1 family.</text>
</comment>